<dbReference type="InterPro" id="IPR032675">
    <property type="entry name" value="LRR_dom_sf"/>
</dbReference>
<evidence type="ECO:0000259" key="12">
    <source>
        <dbReference type="Pfam" id="PF23559"/>
    </source>
</evidence>
<evidence type="ECO:0000313" key="14">
    <source>
        <dbReference type="Proteomes" id="UP000585474"/>
    </source>
</evidence>
<dbReference type="GO" id="GO:0043531">
    <property type="term" value="F:ADP binding"/>
    <property type="evidence" value="ECO:0007669"/>
    <property type="project" value="InterPro"/>
</dbReference>
<dbReference type="Pfam" id="PF23559">
    <property type="entry name" value="WHD_DRP"/>
    <property type="match status" value="1"/>
</dbReference>
<dbReference type="InterPro" id="IPR058922">
    <property type="entry name" value="WHD_DRP"/>
</dbReference>
<sequence length="663" mass="75475">MAEEQVGDRSSGESSIAYRSTGEEEAIVGFEEEVLIIKEQLTGVPKQLDVISIVGMPGLGKTTLAIKVYNDPLVAYHFLIRAWITISQEYVKRDLLCGLLSSVMRHTNGVDQMRDEELAQRLYKSLKGRRYFIVMDDIWDSRVWSDLKTCFPNDNNGSRIMFTSRHEDVALLAKSSRPPLSLRFLTDDESWVLFQQKVFPRETCPPQLTEIGKQIAKKCQGVPLVIVVLAGILTNEEKSPDQWEKVGKTLNSQMTADPQIWVKTLALSYNHLPHHLKPCFLYFGLFPEDYQVPVWKLIWLWVAEGFIRETGGKCLEDIAEEYLMELIGRSLILVSRRRYDSGVKVCGIHDLLRDFCIKQAEKECFLQRISGELPVSYFAQPEDLVIEDSPSMLINSRHGFATHSLCTKSDLPVLDYPWGMVTLRHLTIKGKEGLLRIEEPVAIYPFSLDNLQTLSSIDAWSCRDFLAGTLNIRKLGIRGCIRKDGFYTFPDTDFLNHLQELKLWCDPCGIWPDRLSGVRFPTNLKKLTLTRTEVKWNEMSTLGKSLPNLEVLKLLWFACVGKCWKISDGDFPQLKFLKLVTMPIDEWQVSSNPFPRLQRLVLVHCRGLQSIPSEIGEVLTLQMIEVRDCDTSVANSAHKIKEEQVSMGNNCLQTGPAPIFGLP</sequence>
<feature type="domain" description="NB-ARC" evidence="11">
    <location>
        <begin position="36"/>
        <end position="203"/>
    </location>
</feature>
<dbReference type="Proteomes" id="UP000585474">
    <property type="component" value="Unassembled WGS sequence"/>
</dbReference>
<keyword evidence="7" id="KW-0677">Repeat</keyword>
<keyword evidence="5" id="KW-0433">Leucine-rich repeat</keyword>
<comment type="function">
    <text evidence="1">Confers resistance to late blight (Phytophthora infestans) races carrying the avirulence gene Avr1. Resistance proteins guard the plant against pathogens that contain an appropriate avirulence protein via an indirect interaction with this avirulence protein. That triggers a defense system including the hypersensitive response, which restricts the pathogen growth.</text>
</comment>
<dbReference type="OrthoDB" id="1478287at2759"/>
<reference evidence="13 14" key="1">
    <citation type="submission" date="2019-07" db="EMBL/GenBank/DDBJ databases">
        <title>De Novo Assembly of kiwifruit Actinidia rufa.</title>
        <authorList>
            <person name="Sugita-Konishi S."/>
            <person name="Sato K."/>
            <person name="Mori E."/>
            <person name="Abe Y."/>
            <person name="Kisaki G."/>
            <person name="Hamano K."/>
            <person name="Suezawa K."/>
            <person name="Otani M."/>
            <person name="Fukuda T."/>
            <person name="Manabe T."/>
            <person name="Gomi K."/>
            <person name="Tabuchi M."/>
            <person name="Akimitsu K."/>
            <person name="Kataoka I."/>
        </authorList>
    </citation>
    <scope>NUCLEOTIDE SEQUENCE [LARGE SCALE GENOMIC DNA]</scope>
    <source>
        <strain evidence="14">cv. Fuchu</strain>
    </source>
</reference>
<dbReference type="InterPro" id="IPR042197">
    <property type="entry name" value="Apaf_helical"/>
</dbReference>
<evidence type="ECO:0000256" key="9">
    <source>
        <dbReference type="ARBA" id="ARBA00022821"/>
    </source>
</evidence>
<name>A0A7J0ERX9_9ERIC</name>
<dbReference type="InterPro" id="IPR036388">
    <property type="entry name" value="WH-like_DNA-bd_sf"/>
</dbReference>
<dbReference type="GO" id="GO:0051607">
    <property type="term" value="P:defense response to virus"/>
    <property type="evidence" value="ECO:0007669"/>
    <property type="project" value="UniProtKB-ARBA"/>
</dbReference>
<dbReference type="AlphaFoldDB" id="A0A7J0ERX9"/>
<proteinExistence type="inferred from homology"/>
<evidence type="ECO:0000259" key="11">
    <source>
        <dbReference type="Pfam" id="PF00931"/>
    </source>
</evidence>
<evidence type="ECO:0000256" key="2">
    <source>
        <dbReference type="ARBA" id="ARBA00004496"/>
    </source>
</evidence>
<evidence type="ECO:0000256" key="1">
    <source>
        <dbReference type="ARBA" id="ARBA00002074"/>
    </source>
</evidence>
<dbReference type="InterPro" id="IPR027417">
    <property type="entry name" value="P-loop_NTPase"/>
</dbReference>
<keyword evidence="9" id="KW-0611">Plant defense</keyword>
<dbReference type="InterPro" id="IPR002182">
    <property type="entry name" value="NB-ARC"/>
</dbReference>
<evidence type="ECO:0000256" key="4">
    <source>
        <dbReference type="ARBA" id="ARBA00022490"/>
    </source>
</evidence>
<comment type="caution">
    <text evidence="13">The sequence shown here is derived from an EMBL/GenBank/DDBJ whole genome shotgun (WGS) entry which is preliminary data.</text>
</comment>
<dbReference type="GO" id="GO:0005524">
    <property type="term" value="F:ATP binding"/>
    <property type="evidence" value="ECO:0007669"/>
    <property type="project" value="UniProtKB-KW"/>
</dbReference>
<evidence type="ECO:0000256" key="3">
    <source>
        <dbReference type="ARBA" id="ARBA00008894"/>
    </source>
</evidence>
<accession>A0A7J0ERX9</accession>
<dbReference type="Pfam" id="PF00931">
    <property type="entry name" value="NB-ARC"/>
    <property type="match status" value="1"/>
</dbReference>
<evidence type="ECO:0000256" key="8">
    <source>
        <dbReference type="ARBA" id="ARBA00022741"/>
    </source>
</evidence>
<comment type="subcellular location">
    <subcellularLocation>
        <location evidence="2">Cytoplasm</location>
    </subcellularLocation>
</comment>
<dbReference type="FunFam" id="3.40.50.300:FF:001091">
    <property type="entry name" value="Probable disease resistance protein At1g61300"/>
    <property type="match status" value="1"/>
</dbReference>
<gene>
    <name evidence="13" type="ORF">Acr_06g0011850</name>
</gene>
<protein>
    <recommendedName>
        <fullName evidence="15">NB-ARC domain-containing disease resistance protein</fullName>
    </recommendedName>
</protein>
<dbReference type="Gene3D" id="3.80.10.10">
    <property type="entry name" value="Ribonuclease Inhibitor"/>
    <property type="match status" value="1"/>
</dbReference>
<dbReference type="PANTHER" id="PTHR23155:SF1152">
    <property type="entry name" value="AAA+ ATPASE DOMAIN-CONTAINING PROTEIN"/>
    <property type="match status" value="1"/>
</dbReference>
<evidence type="ECO:0000256" key="6">
    <source>
        <dbReference type="ARBA" id="ARBA00022667"/>
    </source>
</evidence>
<dbReference type="InterPro" id="IPR044974">
    <property type="entry name" value="Disease_R_plants"/>
</dbReference>
<dbReference type="Gene3D" id="1.10.8.430">
    <property type="entry name" value="Helical domain of apoptotic protease-activating factors"/>
    <property type="match status" value="1"/>
</dbReference>
<dbReference type="SUPFAM" id="SSF52540">
    <property type="entry name" value="P-loop containing nucleoside triphosphate hydrolases"/>
    <property type="match status" value="1"/>
</dbReference>
<keyword evidence="8" id="KW-0547">Nucleotide-binding</keyword>
<evidence type="ECO:0000256" key="10">
    <source>
        <dbReference type="ARBA" id="ARBA00022840"/>
    </source>
</evidence>
<dbReference type="PANTHER" id="PTHR23155">
    <property type="entry name" value="DISEASE RESISTANCE PROTEIN RP"/>
    <property type="match status" value="1"/>
</dbReference>
<dbReference type="EMBL" id="BJWL01000006">
    <property type="protein sequence ID" value="GFY89245.1"/>
    <property type="molecule type" value="Genomic_DNA"/>
</dbReference>
<dbReference type="PRINTS" id="PR00364">
    <property type="entry name" value="DISEASERSIST"/>
</dbReference>
<keyword evidence="14" id="KW-1185">Reference proteome</keyword>
<evidence type="ECO:0008006" key="15">
    <source>
        <dbReference type="Google" id="ProtNLM"/>
    </source>
</evidence>
<keyword evidence="6" id="KW-0381">Hypersensitive response</keyword>
<keyword evidence="4" id="KW-0963">Cytoplasm</keyword>
<organism evidence="13 14">
    <name type="scientific">Actinidia rufa</name>
    <dbReference type="NCBI Taxonomy" id="165716"/>
    <lineage>
        <taxon>Eukaryota</taxon>
        <taxon>Viridiplantae</taxon>
        <taxon>Streptophyta</taxon>
        <taxon>Embryophyta</taxon>
        <taxon>Tracheophyta</taxon>
        <taxon>Spermatophyta</taxon>
        <taxon>Magnoliopsida</taxon>
        <taxon>eudicotyledons</taxon>
        <taxon>Gunneridae</taxon>
        <taxon>Pentapetalae</taxon>
        <taxon>asterids</taxon>
        <taxon>Ericales</taxon>
        <taxon>Actinidiaceae</taxon>
        <taxon>Actinidia</taxon>
    </lineage>
</organism>
<evidence type="ECO:0000256" key="7">
    <source>
        <dbReference type="ARBA" id="ARBA00022737"/>
    </source>
</evidence>
<feature type="domain" description="Disease resistance protein winged helix" evidence="12">
    <location>
        <begin position="285"/>
        <end position="355"/>
    </location>
</feature>
<dbReference type="SUPFAM" id="SSF52047">
    <property type="entry name" value="RNI-like"/>
    <property type="match status" value="1"/>
</dbReference>
<dbReference type="GO" id="GO:0009626">
    <property type="term" value="P:plant-type hypersensitive response"/>
    <property type="evidence" value="ECO:0007669"/>
    <property type="project" value="UniProtKB-KW"/>
</dbReference>
<evidence type="ECO:0000256" key="5">
    <source>
        <dbReference type="ARBA" id="ARBA00022614"/>
    </source>
</evidence>
<dbReference type="Gene3D" id="3.40.50.300">
    <property type="entry name" value="P-loop containing nucleotide triphosphate hydrolases"/>
    <property type="match status" value="1"/>
</dbReference>
<dbReference type="FunFam" id="1.10.10.10:FF:000322">
    <property type="entry name" value="Probable disease resistance protein At1g63360"/>
    <property type="match status" value="1"/>
</dbReference>
<dbReference type="Gene3D" id="1.10.10.10">
    <property type="entry name" value="Winged helix-like DNA-binding domain superfamily/Winged helix DNA-binding domain"/>
    <property type="match status" value="1"/>
</dbReference>
<evidence type="ECO:0000313" key="13">
    <source>
        <dbReference type="EMBL" id="GFY89245.1"/>
    </source>
</evidence>
<keyword evidence="10" id="KW-0067">ATP-binding</keyword>
<comment type="similarity">
    <text evidence="3">Belongs to the disease resistance NB-LRR family.</text>
</comment>